<keyword evidence="3" id="KW-1185">Reference proteome</keyword>
<dbReference type="Proteomes" id="UP001198182">
    <property type="component" value="Unassembled WGS sequence"/>
</dbReference>
<dbReference type="InterPro" id="IPR011009">
    <property type="entry name" value="Kinase-like_dom_sf"/>
</dbReference>
<evidence type="ECO:0000313" key="3">
    <source>
        <dbReference type="Proteomes" id="UP001198182"/>
    </source>
</evidence>
<organism evidence="2 3">
    <name type="scientific">Hominifimenecus microfluidus</name>
    <dbReference type="NCBI Taxonomy" id="2885348"/>
    <lineage>
        <taxon>Bacteria</taxon>
        <taxon>Bacillati</taxon>
        <taxon>Bacillota</taxon>
        <taxon>Clostridia</taxon>
        <taxon>Lachnospirales</taxon>
        <taxon>Lachnospiraceae</taxon>
        <taxon>Hominifimenecus</taxon>
    </lineage>
</organism>
<dbReference type="AlphaFoldDB" id="A0AAE3JFV6"/>
<dbReference type="RefSeq" id="WP_308454323.1">
    <property type="nucleotide sequence ID" value="NZ_JAJEQR010000040.1"/>
</dbReference>
<dbReference type="Pfam" id="PF01636">
    <property type="entry name" value="APH"/>
    <property type="match status" value="1"/>
</dbReference>
<dbReference type="InterPro" id="IPR002575">
    <property type="entry name" value="Aminoglycoside_PTrfase"/>
</dbReference>
<accession>A0AAE3JFV6</accession>
<feature type="domain" description="Aminoglycoside phosphotransferase" evidence="1">
    <location>
        <begin position="87"/>
        <end position="230"/>
    </location>
</feature>
<gene>
    <name evidence="2" type="ORF">LKD81_12650</name>
</gene>
<evidence type="ECO:0000313" key="2">
    <source>
        <dbReference type="EMBL" id="MCC2231835.1"/>
    </source>
</evidence>
<dbReference type="SUPFAM" id="SSF56112">
    <property type="entry name" value="Protein kinase-like (PK-like)"/>
    <property type="match status" value="1"/>
</dbReference>
<dbReference type="Gene3D" id="3.90.1200.10">
    <property type="match status" value="1"/>
</dbReference>
<proteinExistence type="predicted"/>
<reference evidence="2" key="1">
    <citation type="submission" date="2021-10" db="EMBL/GenBank/DDBJ databases">
        <title>Anaerobic single-cell dispensing facilitates the cultivation of human gut bacteria.</title>
        <authorList>
            <person name="Afrizal A."/>
        </authorList>
    </citation>
    <scope>NUCLEOTIDE SEQUENCE</scope>
    <source>
        <strain evidence="2">CLA-AA-H215</strain>
    </source>
</reference>
<name>A0AAE3JFV6_9FIRM</name>
<protein>
    <submittedName>
        <fullName evidence="2">Aminoglycoside phosphotransferase family protein</fullName>
    </submittedName>
</protein>
<evidence type="ECO:0000259" key="1">
    <source>
        <dbReference type="Pfam" id="PF01636"/>
    </source>
</evidence>
<sequence>MILDKYVVSLLEQYWNISGVLCLKRIESSVNISILVETINAKYLLKGLAINKAEVYRLLLLWKCLLEHNIPVISPIMSFRAHPYVWHEDHYWILRRYVSGAVFTMNSPTEIIEAAENLTNIHNITVDGIDFCYNSIHDPYHWLYDMEKEIYFMKTEHADISGIEILIKKVKKICNDIRLDDYLQLPTCIVHGDYHGKNLIYSNSKMKAILDLETIGVSARILDIVEAVFFLGRYGYGEYLFNSKQIIDFLRAYCSNISITDKEIELAIKILKLRLIPRADYLRRMKEKSKSAAENQVLWAVNMMKCIDQKFEPLFISSLE</sequence>
<comment type="caution">
    <text evidence="2">The sequence shown here is derived from an EMBL/GenBank/DDBJ whole genome shotgun (WGS) entry which is preliminary data.</text>
</comment>
<dbReference type="EMBL" id="JAJEQR010000040">
    <property type="protein sequence ID" value="MCC2231835.1"/>
    <property type="molecule type" value="Genomic_DNA"/>
</dbReference>